<sequence>MDHKLYFRNKKPSSNGRASLRELGFVSAIRGHLEGVVDDHNCTRFILPGINRGIAERVVYAECGRPMEMYLLC</sequence>
<feature type="domain" description="Sieve element occlusion C-terminal" evidence="1">
    <location>
        <begin position="18"/>
        <end position="71"/>
    </location>
</feature>
<name>A0ABR2NPT5_9ROSI</name>
<accession>A0ABR2NPT5</accession>
<organism evidence="2 3">
    <name type="scientific">Hibiscus sabdariffa</name>
    <name type="common">roselle</name>
    <dbReference type="NCBI Taxonomy" id="183260"/>
    <lineage>
        <taxon>Eukaryota</taxon>
        <taxon>Viridiplantae</taxon>
        <taxon>Streptophyta</taxon>
        <taxon>Embryophyta</taxon>
        <taxon>Tracheophyta</taxon>
        <taxon>Spermatophyta</taxon>
        <taxon>Magnoliopsida</taxon>
        <taxon>eudicotyledons</taxon>
        <taxon>Gunneridae</taxon>
        <taxon>Pentapetalae</taxon>
        <taxon>rosids</taxon>
        <taxon>malvids</taxon>
        <taxon>Malvales</taxon>
        <taxon>Malvaceae</taxon>
        <taxon>Malvoideae</taxon>
        <taxon>Hibiscus</taxon>
    </lineage>
</organism>
<reference evidence="2 3" key="1">
    <citation type="journal article" date="2024" name="G3 (Bethesda)">
        <title>Genome assembly of Hibiscus sabdariffa L. provides insights into metabolisms of medicinal natural products.</title>
        <authorList>
            <person name="Kim T."/>
        </authorList>
    </citation>
    <scope>NUCLEOTIDE SEQUENCE [LARGE SCALE GENOMIC DNA]</scope>
    <source>
        <strain evidence="2">TK-2024</strain>
        <tissue evidence="2">Old leaves</tissue>
    </source>
</reference>
<evidence type="ECO:0000259" key="1">
    <source>
        <dbReference type="Pfam" id="PF14577"/>
    </source>
</evidence>
<evidence type="ECO:0000313" key="2">
    <source>
        <dbReference type="EMBL" id="KAK8978143.1"/>
    </source>
</evidence>
<proteinExistence type="predicted"/>
<comment type="caution">
    <text evidence="2">The sequence shown here is derived from an EMBL/GenBank/DDBJ whole genome shotgun (WGS) entry which is preliminary data.</text>
</comment>
<protein>
    <recommendedName>
        <fullName evidence="1">Sieve element occlusion C-terminal domain-containing protein</fullName>
    </recommendedName>
</protein>
<dbReference type="Proteomes" id="UP001396334">
    <property type="component" value="Unassembled WGS sequence"/>
</dbReference>
<keyword evidence="3" id="KW-1185">Reference proteome</keyword>
<evidence type="ECO:0000313" key="3">
    <source>
        <dbReference type="Proteomes" id="UP001396334"/>
    </source>
</evidence>
<dbReference type="EMBL" id="JBBPBN010000114">
    <property type="protein sequence ID" value="KAK8978143.1"/>
    <property type="molecule type" value="Genomic_DNA"/>
</dbReference>
<dbReference type="Pfam" id="PF14577">
    <property type="entry name" value="SEO_C"/>
    <property type="match status" value="1"/>
</dbReference>
<gene>
    <name evidence="2" type="ORF">V6N11_062938</name>
</gene>
<dbReference type="InterPro" id="IPR027944">
    <property type="entry name" value="SEO_C"/>
</dbReference>